<reference evidence="1" key="1">
    <citation type="submission" date="2021-02" db="EMBL/GenBank/DDBJ databases">
        <title>Natrosporangium hydrolyticum gen. nov., sp. nov, a haloalkaliphilic actinobacterium from a soda solonchak soil.</title>
        <authorList>
            <person name="Sorokin D.Y."/>
            <person name="Khijniak T.V."/>
            <person name="Zakharycheva A.P."/>
            <person name="Boueva O.V."/>
            <person name="Ariskina E.V."/>
            <person name="Hahnke R.L."/>
            <person name="Bunk B."/>
            <person name="Sproer C."/>
            <person name="Schumann P."/>
            <person name="Evtushenko L.I."/>
            <person name="Kublanov I.V."/>
        </authorList>
    </citation>
    <scope>NUCLEOTIDE SEQUENCE</scope>
    <source>
        <strain evidence="1">DSM 106523</strain>
    </source>
</reference>
<dbReference type="AlphaFoldDB" id="A0A895YJQ1"/>
<dbReference type="Gene3D" id="3.40.50.300">
    <property type="entry name" value="P-loop containing nucleotide triphosphate hydrolases"/>
    <property type="match status" value="1"/>
</dbReference>
<accession>A0A895YJQ1</accession>
<gene>
    <name evidence="1" type="ORF">JQS43_08055</name>
</gene>
<proteinExistence type="predicted"/>
<dbReference type="InterPro" id="IPR027417">
    <property type="entry name" value="P-loop_NTPase"/>
</dbReference>
<name>A0A895YJQ1_9ACTN</name>
<dbReference type="EMBL" id="CP070499">
    <property type="protein sequence ID" value="QSB16235.1"/>
    <property type="molecule type" value="Genomic_DNA"/>
</dbReference>
<evidence type="ECO:0000313" key="1">
    <source>
        <dbReference type="EMBL" id="QSB16235.1"/>
    </source>
</evidence>
<evidence type="ECO:0008006" key="3">
    <source>
        <dbReference type="Google" id="ProtNLM"/>
    </source>
</evidence>
<evidence type="ECO:0000313" key="2">
    <source>
        <dbReference type="Proteomes" id="UP000662857"/>
    </source>
</evidence>
<sequence length="100" mass="10856">MIVLNGGSSSGRSGIARCLQAVLPDPWLAVGVDTLLGLMPVSMQETDAGITFAADGGISVGPEMWSTRMSSMSWRWTTTSVRRLGREESQSWRVSVRCEH</sequence>
<keyword evidence="2" id="KW-1185">Reference proteome</keyword>
<dbReference type="Pfam" id="PF07931">
    <property type="entry name" value="CPT"/>
    <property type="match status" value="1"/>
</dbReference>
<protein>
    <recommendedName>
        <fullName evidence="3">Chloramphenicol phosphotransferase</fullName>
    </recommendedName>
</protein>
<dbReference type="KEGG" id="nhy:JQS43_08055"/>
<dbReference type="Proteomes" id="UP000662857">
    <property type="component" value="Chromosome"/>
</dbReference>
<organism evidence="1 2">
    <name type="scientific">Natronosporangium hydrolyticum</name>
    <dbReference type="NCBI Taxonomy" id="2811111"/>
    <lineage>
        <taxon>Bacteria</taxon>
        <taxon>Bacillati</taxon>
        <taxon>Actinomycetota</taxon>
        <taxon>Actinomycetes</taxon>
        <taxon>Micromonosporales</taxon>
        <taxon>Micromonosporaceae</taxon>
        <taxon>Natronosporangium</taxon>
    </lineage>
</organism>